<protein>
    <submittedName>
        <fullName evidence="3">Isochorismatase family protein</fullName>
    </submittedName>
</protein>
<keyword evidence="5" id="KW-1185">Reference proteome</keyword>
<dbReference type="InterPro" id="IPR050272">
    <property type="entry name" value="Isochorismatase-like_hydrls"/>
</dbReference>
<keyword evidence="1" id="KW-0378">Hydrolase</keyword>
<gene>
    <name evidence="3" type="ORF">LJ755_12190</name>
    <name evidence="4" type="ORF">MUK71_01180</name>
</gene>
<feature type="domain" description="Isochorismatase-like" evidence="2">
    <location>
        <begin position="19"/>
        <end position="190"/>
    </location>
</feature>
<dbReference type="Proteomes" id="UP001155145">
    <property type="component" value="Unassembled WGS sequence"/>
</dbReference>
<dbReference type="InterPro" id="IPR036380">
    <property type="entry name" value="Isochorismatase-like_sf"/>
</dbReference>
<reference evidence="3" key="1">
    <citation type="submission" date="2021-10" db="EMBL/GenBank/DDBJ databases">
        <title>Novel species in genus Arthrobacter.</title>
        <authorList>
            <person name="Liu Y."/>
        </authorList>
    </citation>
    <scope>NUCLEOTIDE SEQUENCE</scope>
    <source>
        <strain evidence="5">zg-Y462</strain>
        <strain evidence="3">Zg-Y462</strain>
    </source>
</reference>
<dbReference type="PANTHER" id="PTHR43540:SF1">
    <property type="entry name" value="ISOCHORISMATASE HYDROLASE"/>
    <property type="match status" value="1"/>
</dbReference>
<accession>A0A9X1M922</accession>
<dbReference type="InterPro" id="IPR000868">
    <property type="entry name" value="Isochorismatase-like_dom"/>
</dbReference>
<dbReference type="Gene3D" id="3.40.50.850">
    <property type="entry name" value="Isochorismatase-like"/>
    <property type="match status" value="1"/>
</dbReference>
<dbReference type="EMBL" id="CP094984">
    <property type="protein sequence ID" value="UON92299.1"/>
    <property type="molecule type" value="Genomic_DNA"/>
</dbReference>
<name>A0A9X1M922_9MICC</name>
<evidence type="ECO:0000313" key="5">
    <source>
        <dbReference type="Proteomes" id="UP000829758"/>
    </source>
</evidence>
<evidence type="ECO:0000313" key="6">
    <source>
        <dbReference type="Proteomes" id="UP001155145"/>
    </source>
</evidence>
<dbReference type="Pfam" id="PF00857">
    <property type="entry name" value="Isochorismatase"/>
    <property type="match status" value="1"/>
</dbReference>
<evidence type="ECO:0000313" key="4">
    <source>
        <dbReference type="EMBL" id="UON92299.1"/>
    </source>
</evidence>
<dbReference type="EMBL" id="JAJFZT010000008">
    <property type="protein sequence ID" value="MCC3273486.1"/>
    <property type="molecule type" value="Genomic_DNA"/>
</dbReference>
<dbReference type="GO" id="GO:0016787">
    <property type="term" value="F:hydrolase activity"/>
    <property type="evidence" value="ECO:0007669"/>
    <property type="project" value="UniProtKB-KW"/>
</dbReference>
<dbReference type="SUPFAM" id="SSF52499">
    <property type="entry name" value="Isochorismatase-like hydrolases"/>
    <property type="match status" value="1"/>
</dbReference>
<organism evidence="3 6">
    <name type="scientific">Arthrobacter zhangbolii</name>
    <dbReference type="NCBI Taxonomy" id="2886936"/>
    <lineage>
        <taxon>Bacteria</taxon>
        <taxon>Bacillati</taxon>
        <taxon>Actinomycetota</taxon>
        <taxon>Actinomycetes</taxon>
        <taxon>Micrococcales</taxon>
        <taxon>Micrococcaceae</taxon>
        <taxon>Arthrobacter</taxon>
    </lineage>
</organism>
<evidence type="ECO:0000256" key="1">
    <source>
        <dbReference type="ARBA" id="ARBA00022801"/>
    </source>
</evidence>
<evidence type="ECO:0000259" key="2">
    <source>
        <dbReference type="Pfam" id="PF00857"/>
    </source>
</evidence>
<sequence length="202" mass="21042">MTGFASGFDGSLTPGATPAVVSVDLMRAYFEPQSPLCLPDKDFLDTAAAVIGAARAVGIPVLHTRVSYAPDGADGGVFILKVPALRLLIGDAPLGTIMPEVAPAEGETVLVKQYASAFFGTDLAERLRARGVDTLVIVGTSTSGCIRATAVDAVQHGFIPIVVGDAVGDRDETVHNASLYDLQAKYAEIWDGAGVMEYFRAG</sequence>
<dbReference type="PANTHER" id="PTHR43540">
    <property type="entry name" value="PEROXYUREIDOACRYLATE/UREIDOACRYLATE AMIDOHYDROLASE-RELATED"/>
    <property type="match status" value="1"/>
</dbReference>
<dbReference type="AlphaFoldDB" id="A0A9X1M922"/>
<dbReference type="RefSeq" id="WP_227904655.1">
    <property type="nucleotide sequence ID" value="NZ_CP094984.1"/>
</dbReference>
<proteinExistence type="predicted"/>
<evidence type="ECO:0000313" key="3">
    <source>
        <dbReference type="EMBL" id="MCC3273486.1"/>
    </source>
</evidence>
<dbReference type="Proteomes" id="UP000829758">
    <property type="component" value="Chromosome"/>
</dbReference>